<feature type="binding site" evidence="13">
    <location>
        <begin position="520"/>
        <end position="524"/>
    </location>
    <ligand>
        <name>GTP</name>
        <dbReference type="ChEBI" id="CHEBI:37565"/>
        <label>2</label>
    </ligand>
</feature>
<comment type="subcellular location">
    <subcellularLocation>
        <location evidence="14">Cytoplasm</location>
    </subcellularLocation>
</comment>
<dbReference type="GO" id="GO:0036430">
    <property type="term" value="F:CMP kinase activity"/>
    <property type="evidence" value="ECO:0007669"/>
    <property type="project" value="RHEA"/>
</dbReference>
<dbReference type="InterPro" id="IPR015946">
    <property type="entry name" value="KH_dom-like_a/b"/>
</dbReference>
<dbReference type="NCBIfam" id="TIGR00231">
    <property type="entry name" value="small_GTP"/>
    <property type="match status" value="2"/>
</dbReference>
<feature type="binding site" evidence="13">
    <location>
        <begin position="585"/>
        <end position="588"/>
    </location>
    <ligand>
        <name>GTP</name>
        <dbReference type="ChEBI" id="CHEBI:37565"/>
        <label>2</label>
    </ligand>
</feature>
<dbReference type="Pfam" id="PF02224">
    <property type="entry name" value="Cytidylate_kin"/>
    <property type="match status" value="1"/>
</dbReference>
<sequence length="727" mass="80039">MSYQEHLPKLKQLLAENGLSVAIDGPSGSGKSTISRRLADELGIGYLDTGAMYRALTWYCLDQGLPVDDYDAAAGAADSFPLLMGNDPQDTRVYVGSTDVTDAIRTTEISENVSAIATNLAVRDTMRRLQREIIEKAVRAGSGMVAEGRDITTVVAPDADLRILLTASSDARLARRAAQLNEEVTAEAIEATKAQVLDRDAKDSTVVNFTTAADGVVLLDTSVQTVEETMEIVFQLVATTLYRKEAEAEEADARTRTMRNALADYDLTDEDEALLSGDYEDYFDEEDQAGLPVLAIIGRPNVGKSTLVNRILERRAAVVQDTPGVTRDRVSYPAQWAGRDFTLVDTGGWEMDVKGLDKSVADQAEIAIEMADAVIFVVDATVGATHTDEQLVRVLRRSNKPILLAANKVDSANQEADAAYLWSLGLGEPFPVSALHGRGAGDLLDKAMEILPLESSVAQSMPKDGPRRIALIGRPNVGKSSLLNQLAGSDRVVVNDLAGTTRDPVDELIEIDGRPWWFVDTAGVRRKMHRTTGADYYASIRTQAALEKAELALVLLDASEKMTEQDVRVVQAAIDAGRAVVIINNKWDLVDEDRREQLKFEHERELKQIQWASRINLSAKTGWHTNRIVRAMDEALAGWETRISTGRLNSFLGELVAAKPHPVRGGKQPRILFATQASTKPPRFVIFTTGFLDPAYRRFIERRLREDFGFHGTPIQISVRVREKRRK</sequence>
<dbReference type="EMBL" id="ACFG01000034">
    <property type="protein sequence ID" value="EEH63346.1"/>
    <property type="molecule type" value="Genomic_DNA"/>
</dbReference>
<evidence type="ECO:0000256" key="1">
    <source>
        <dbReference type="ARBA" id="ARBA00008279"/>
    </source>
</evidence>
<dbReference type="OrthoDB" id="9805918at2"/>
<dbReference type="GO" id="GO:0005524">
    <property type="term" value="F:ATP binding"/>
    <property type="evidence" value="ECO:0007669"/>
    <property type="project" value="UniProtKB-UniRule"/>
</dbReference>
<dbReference type="InterPro" id="IPR011994">
    <property type="entry name" value="Cytidylate_kinase_dom"/>
</dbReference>
<comment type="similarity">
    <text evidence="1 13 15">Belongs to the TRAFAC class TrmE-Era-EngA-EngB-Septin-like GTPase superfamily. EngA (Der) GTPase family.</text>
</comment>
<evidence type="ECO:0000256" key="6">
    <source>
        <dbReference type="ARBA" id="ARBA00022741"/>
    </source>
</evidence>
<evidence type="ECO:0000256" key="5">
    <source>
        <dbReference type="ARBA" id="ARBA00022737"/>
    </source>
</evidence>
<evidence type="ECO:0000256" key="3">
    <source>
        <dbReference type="ARBA" id="ARBA00022517"/>
    </source>
</evidence>
<dbReference type="Pfam" id="PF14714">
    <property type="entry name" value="KH_dom-like"/>
    <property type="match status" value="1"/>
</dbReference>
<evidence type="ECO:0000256" key="2">
    <source>
        <dbReference type="ARBA" id="ARBA00009427"/>
    </source>
</evidence>
<feature type="binding site" evidence="13">
    <location>
        <begin position="473"/>
        <end position="480"/>
    </location>
    <ligand>
        <name>GTP</name>
        <dbReference type="ChEBI" id="CHEBI:37565"/>
        <label>2</label>
    </ligand>
</feature>
<dbReference type="PRINTS" id="PR00326">
    <property type="entry name" value="GTP1OBG"/>
</dbReference>
<keyword evidence="9 13" id="KW-0342">GTP-binding</keyword>
<comment type="function">
    <text evidence="12 13">GTPase that plays an essential role in the late steps of ribosome biogenesis.</text>
</comment>
<dbReference type="Gene3D" id="3.30.300.20">
    <property type="match status" value="1"/>
</dbReference>
<dbReference type="InterPro" id="IPR003593">
    <property type="entry name" value="AAA+_ATPase"/>
</dbReference>
<evidence type="ECO:0000259" key="16">
    <source>
        <dbReference type="PROSITE" id="PS51712"/>
    </source>
</evidence>
<dbReference type="EC" id="2.7.4.25" evidence="14"/>
<dbReference type="CDD" id="cd01894">
    <property type="entry name" value="EngA1"/>
    <property type="match status" value="1"/>
</dbReference>
<dbReference type="FunFam" id="3.40.50.300:FF:000057">
    <property type="entry name" value="GTPase Der"/>
    <property type="match status" value="1"/>
</dbReference>
<evidence type="ECO:0000256" key="4">
    <source>
        <dbReference type="ARBA" id="ARBA00022679"/>
    </source>
</evidence>
<dbReference type="NCBIfam" id="TIGR00017">
    <property type="entry name" value="cmk"/>
    <property type="match status" value="1"/>
</dbReference>
<evidence type="ECO:0000256" key="8">
    <source>
        <dbReference type="ARBA" id="ARBA00022840"/>
    </source>
</evidence>
<dbReference type="InterPro" id="IPR003136">
    <property type="entry name" value="Cytidylate_kin"/>
</dbReference>
<dbReference type="HOGENOM" id="CLU_016077_4_0_11"/>
<dbReference type="InterPro" id="IPR005225">
    <property type="entry name" value="Small_GTP-bd"/>
</dbReference>
<dbReference type="InterPro" id="IPR031166">
    <property type="entry name" value="G_ENGA"/>
</dbReference>
<organism evidence="17 18">
    <name type="scientific">Gleimia coleocanis DSM 15436</name>
    <dbReference type="NCBI Taxonomy" id="525245"/>
    <lineage>
        <taxon>Bacteria</taxon>
        <taxon>Bacillati</taxon>
        <taxon>Actinomycetota</taxon>
        <taxon>Actinomycetes</taxon>
        <taxon>Actinomycetales</taxon>
        <taxon>Actinomycetaceae</taxon>
        <taxon>Gleimia</taxon>
    </lineage>
</organism>
<evidence type="ECO:0000256" key="15">
    <source>
        <dbReference type="PROSITE-ProRule" id="PRU01049"/>
    </source>
</evidence>
<feature type="binding site" evidence="13">
    <location>
        <begin position="298"/>
        <end position="305"/>
    </location>
    <ligand>
        <name>GTP</name>
        <dbReference type="ChEBI" id="CHEBI:37565"/>
        <label>1</label>
    </ligand>
</feature>
<dbReference type="FunFam" id="3.30.300.20:FF:000004">
    <property type="entry name" value="GTPase Der"/>
    <property type="match status" value="1"/>
</dbReference>
<dbReference type="GO" id="GO:0005525">
    <property type="term" value="F:GTP binding"/>
    <property type="evidence" value="ECO:0007669"/>
    <property type="project" value="UniProtKB-UniRule"/>
</dbReference>
<keyword evidence="3 13" id="KW-0690">Ribosome biogenesis</keyword>
<dbReference type="SUPFAM" id="SSF52540">
    <property type="entry name" value="P-loop containing nucleoside triphosphate hydrolases"/>
    <property type="match status" value="3"/>
</dbReference>
<dbReference type="NCBIfam" id="NF007071">
    <property type="entry name" value="PRK09518.1"/>
    <property type="match status" value="1"/>
</dbReference>
<dbReference type="RefSeq" id="WP_006546128.1">
    <property type="nucleotide sequence ID" value="NZ_DS999540.1"/>
</dbReference>
<feature type="domain" description="EngA-type G" evidence="16">
    <location>
        <begin position="292"/>
        <end position="455"/>
    </location>
</feature>
<comment type="caution">
    <text evidence="17">The sequence shown here is derived from an EMBL/GenBank/DDBJ whole genome shotgun (WGS) entry which is preliminary data.</text>
</comment>
<dbReference type="NCBIfam" id="TIGR03594">
    <property type="entry name" value="GTPase_EngA"/>
    <property type="match status" value="1"/>
</dbReference>
<name>C0W1I0_9ACTO</name>
<dbReference type="GO" id="GO:0006220">
    <property type="term" value="P:pyrimidine nucleotide metabolic process"/>
    <property type="evidence" value="ECO:0007669"/>
    <property type="project" value="UniProtKB-UniRule"/>
</dbReference>
<keyword evidence="5" id="KW-0677">Repeat</keyword>
<comment type="catalytic activity">
    <reaction evidence="11 14">
        <text>CMP + ATP = CDP + ADP</text>
        <dbReference type="Rhea" id="RHEA:11600"/>
        <dbReference type="ChEBI" id="CHEBI:30616"/>
        <dbReference type="ChEBI" id="CHEBI:58069"/>
        <dbReference type="ChEBI" id="CHEBI:60377"/>
        <dbReference type="ChEBI" id="CHEBI:456216"/>
        <dbReference type="EC" id="2.7.4.25"/>
    </reaction>
</comment>
<evidence type="ECO:0000256" key="11">
    <source>
        <dbReference type="ARBA" id="ARBA00048478"/>
    </source>
</evidence>
<dbReference type="GO" id="GO:0005737">
    <property type="term" value="C:cytoplasm"/>
    <property type="evidence" value="ECO:0007669"/>
    <property type="project" value="UniProtKB-SubCell"/>
</dbReference>
<keyword evidence="6 13" id="KW-0547">Nucleotide-binding</keyword>
<evidence type="ECO:0000256" key="9">
    <source>
        <dbReference type="ARBA" id="ARBA00023134"/>
    </source>
</evidence>
<dbReference type="GO" id="GO:0043022">
    <property type="term" value="F:ribosome binding"/>
    <property type="evidence" value="ECO:0007669"/>
    <property type="project" value="TreeGrafter"/>
</dbReference>
<dbReference type="InterPro" id="IPR016484">
    <property type="entry name" value="GTPase_Der"/>
</dbReference>
<dbReference type="HAMAP" id="MF_00195">
    <property type="entry name" value="GTPase_Der"/>
    <property type="match status" value="1"/>
</dbReference>
<evidence type="ECO:0000256" key="14">
    <source>
        <dbReference type="HAMAP-Rule" id="MF_00238"/>
    </source>
</evidence>
<protein>
    <recommendedName>
        <fullName evidence="13 14">Multifunctional fusion protein</fullName>
    </recommendedName>
    <domain>
        <recommendedName>
            <fullName evidence="14">Cytidylate kinase</fullName>
            <shortName evidence="14">CK</shortName>
            <ecNumber evidence="14">2.7.4.25</ecNumber>
        </recommendedName>
        <alternativeName>
            <fullName evidence="14">Cytidine monophosphate kinase</fullName>
            <shortName evidence="14">CMP kinase</shortName>
        </alternativeName>
    </domain>
    <domain>
        <recommendedName>
            <fullName evidence="13">GTPase Der</fullName>
        </recommendedName>
        <alternativeName>
            <fullName evidence="13">GTP-binding protein EngA</fullName>
        </alternativeName>
    </domain>
</protein>
<feature type="domain" description="EngA-type G" evidence="16">
    <location>
        <begin position="467"/>
        <end position="640"/>
    </location>
</feature>
<dbReference type="HAMAP" id="MF_00238">
    <property type="entry name" value="Cytidyl_kinase_type1"/>
    <property type="match status" value="1"/>
</dbReference>
<keyword evidence="7 14" id="KW-0418">Kinase</keyword>
<dbReference type="PANTHER" id="PTHR43834">
    <property type="entry name" value="GTPASE DER"/>
    <property type="match status" value="1"/>
</dbReference>
<feature type="binding site" evidence="13">
    <location>
        <begin position="345"/>
        <end position="349"/>
    </location>
    <ligand>
        <name>GTP</name>
        <dbReference type="ChEBI" id="CHEBI:37565"/>
        <label>1</label>
    </ligand>
</feature>
<dbReference type="Proteomes" id="UP000010301">
    <property type="component" value="Unassembled WGS sequence"/>
</dbReference>
<evidence type="ECO:0000313" key="17">
    <source>
        <dbReference type="EMBL" id="EEH63346.1"/>
    </source>
</evidence>
<keyword evidence="4 14" id="KW-0808">Transferase</keyword>
<keyword evidence="8 14" id="KW-0067">ATP-binding</keyword>
<dbReference type="InterPro" id="IPR027417">
    <property type="entry name" value="P-loop_NTPase"/>
</dbReference>
<dbReference type="Pfam" id="PF01926">
    <property type="entry name" value="MMR_HSR1"/>
    <property type="match status" value="2"/>
</dbReference>
<dbReference type="GO" id="GO:0042254">
    <property type="term" value="P:ribosome biogenesis"/>
    <property type="evidence" value="ECO:0007669"/>
    <property type="project" value="UniProtKB-KW"/>
</dbReference>
<keyword evidence="18" id="KW-1185">Reference proteome</keyword>
<accession>C0W1I0</accession>
<comment type="subunit">
    <text evidence="13">Associates with the 50S ribosomal subunit.</text>
</comment>
<evidence type="ECO:0000256" key="12">
    <source>
        <dbReference type="ARBA" id="ARBA00053470"/>
    </source>
</evidence>
<dbReference type="CDD" id="cd01895">
    <property type="entry name" value="EngA2"/>
    <property type="match status" value="1"/>
</dbReference>
<evidence type="ECO:0000313" key="18">
    <source>
        <dbReference type="Proteomes" id="UP000010301"/>
    </source>
</evidence>
<gene>
    <name evidence="13 17" type="primary">der</name>
    <name evidence="14" type="synonym">cmk</name>
    <name evidence="17" type="ORF">HMPREF0044_1270</name>
</gene>
<dbReference type="SMART" id="SM00382">
    <property type="entry name" value="AAA"/>
    <property type="match status" value="3"/>
</dbReference>
<evidence type="ECO:0000256" key="10">
    <source>
        <dbReference type="ARBA" id="ARBA00047615"/>
    </source>
</evidence>
<keyword evidence="14" id="KW-0963">Cytoplasm</keyword>
<dbReference type="FunFam" id="3.40.50.300:FF:000040">
    <property type="entry name" value="GTPase Der"/>
    <property type="match status" value="1"/>
</dbReference>
<dbReference type="NCBIfam" id="NF002828">
    <property type="entry name" value="PRK03003.1"/>
    <property type="match status" value="1"/>
</dbReference>
<reference evidence="17 18" key="1">
    <citation type="submission" date="2009-01" db="EMBL/GenBank/DDBJ databases">
        <authorList>
            <person name="Qin X."/>
            <person name="Bachman B."/>
            <person name="Battles P."/>
            <person name="Bell A."/>
            <person name="Bess C."/>
            <person name="Bickham C."/>
            <person name="Chaboub L."/>
            <person name="Chen D."/>
            <person name="Coyle M."/>
            <person name="Deiros D.R."/>
            <person name="Dinh H."/>
            <person name="Forbes L."/>
            <person name="Fowler G."/>
            <person name="Francisco L."/>
            <person name="Fu Q."/>
            <person name="Gubbala S."/>
            <person name="Hale W."/>
            <person name="Han Y."/>
            <person name="Hemphill L."/>
            <person name="Highlander S.K."/>
            <person name="Hirani K."/>
            <person name="Hogues M."/>
            <person name="Jackson L."/>
            <person name="Jakkamsetti A."/>
            <person name="Javaid M."/>
            <person name="Jiang H."/>
            <person name="Korchina V."/>
            <person name="Kovar C."/>
            <person name="Lara F."/>
            <person name="Lee S."/>
            <person name="Mata R."/>
            <person name="Mathew T."/>
            <person name="Moen C."/>
            <person name="Morales K."/>
            <person name="Munidasa M."/>
            <person name="Nazareth L."/>
            <person name="Ngo R."/>
            <person name="Nguyen L."/>
            <person name="Okwuonu G."/>
            <person name="Ongeri F."/>
            <person name="Patil S."/>
            <person name="Petrosino J."/>
            <person name="Pham C."/>
            <person name="Pham P."/>
            <person name="Pu L.-L."/>
            <person name="Puazo M."/>
            <person name="Raj R."/>
            <person name="Reid J."/>
            <person name="Rouhana J."/>
            <person name="Saada N."/>
            <person name="Shang Y."/>
            <person name="Simmons D."/>
            <person name="Thornton R."/>
            <person name="Warren J."/>
            <person name="Weissenberger G."/>
            <person name="Zhang J."/>
            <person name="Zhang L."/>
            <person name="Zhou C."/>
            <person name="Zhu D."/>
            <person name="Muzny D."/>
            <person name="Worley K."/>
            <person name="Gibbs R."/>
        </authorList>
    </citation>
    <scope>NUCLEOTIDE SEQUENCE [LARGE SCALE GENOMIC DNA]</scope>
    <source>
        <strain evidence="17 18">DSM 15436</strain>
    </source>
</reference>
<dbReference type="GO" id="GO:0036431">
    <property type="term" value="F:dCMP kinase activity"/>
    <property type="evidence" value="ECO:0007669"/>
    <property type="project" value="InterPro"/>
</dbReference>
<dbReference type="PANTHER" id="PTHR43834:SF6">
    <property type="entry name" value="GTPASE DER"/>
    <property type="match status" value="1"/>
</dbReference>
<dbReference type="eggNOG" id="COG1160">
    <property type="taxonomic scope" value="Bacteria"/>
</dbReference>
<evidence type="ECO:0000256" key="7">
    <source>
        <dbReference type="ARBA" id="ARBA00022777"/>
    </source>
</evidence>
<dbReference type="AlphaFoldDB" id="C0W1I0"/>
<dbReference type="CDD" id="cd02020">
    <property type="entry name" value="CMPK"/>
    <property type="match status" value="1"/>
</dbReference>
<feature type="binding site" evidence="13">
    <location>
        <begin position="407"/>
        <end position="410"/>
    </location>
    <ligand>
        <name>GTP</name>
        <dbReference type="ChEBI" id="CHEBI:37565"/>
        <label>1</label>
    </ligand>
</feature>
<evidence type="ECO:0000256" key="13">
    <source>
        <dbReference type="HAMAP-Rule" id="MF_00195"/>
    </source>
</evidence>
<dbReference type="STRING" id="525245.HMPREF0044_1270"/>
<dbReference type="PROSITE" id="PS51712">
    <property type="entry name" value="G_ENGA"/>
    <property type="match status" value="2"/>
</dbReference>
<dbReference type="Gene3D" id="3.40.50.300">
    <property type="entry name" value="P-loop containing nucleotide triphosphate hydrolases"/>
    <property type="match status" value="3"/>
</dbReference>
<dbReference type="InterPro" id="IPR006073">
    <property type="entry name" value="GTP-bd"/>
</dbReference>
<feature type="binding site" evidence="14">
    <location>
        <begin position="25"/>
        <end position="33"/>
    </location>
    <ligand>
        <name>ATP</name>
        <dbReference type="ChEBI" id="CHEBI:30616"/>
    </ligand>
</feature>
<proteinExistence type="inferred from homology"/>
<dbReference type="InterPro" id="IPR032859">
    <property type="entry name" value="KH_dom-like"/>
</dbReference>
<comment type="similarity">
    <text evidence="2 14">Belongs to the cytidylate kinase family. Type 1 subfamily.</text>
</comment>
<comment type="catalytic activity">
    <reaction evidence="10 14">
        <text>dCMP + ATP = dCDP + ADP</text>
        <dbReference type="Rhea" id="RHEA:25094"/>
        <dbReference type="ChEBI" id="CHEBI:30616"/>
        <dbReference type="ChEBI" id="CHEBI:57566"/>
        <dbReference type="ChEBI" id="CHEBI:58593"/>
        <dbReference type="ChEBI" id="CHEBI:456216"/>
        <dbReference type="EC" id="2.7.4.25"/>
    </reaction>
</comment>